<gene>
    <name evidence="1" type="ORF">CFP56_021994</name>
</gene>
<reference evidence="1 2" key="1">
    <citation type="journal article" date="2018" name="Sci. Data">
        <title>The draft genome sequence of cork oak.</title>
        <authorList>
            <person name="Ramos A.M."/>
            <person name="Usie A."/>
            <person name="Barbosa P."/>
            <person name="Barros P.M."/>
            <person name="Capote T."/>
            <person name="Chaves I."/>
            <person name="Simoes F."/>
            <person name="Abreu I."/>
            <person name="Carrasquinho I."/>
            <person name="Faro C."/>
            <person name="Guimaraes J.B."/>
            <person name="Mendonca D."/>
            <person name="Nobrega F."/>
            <person name="Rodrigues L."/>
            <person name="Saibo N.J.M."/>
            <person name="Varela M.C."/>
            <person name="Egas C."/>
            <person name="Matos J."/>
            <person name="Miguel C.M."/>
            <person name="Oliveira M.M."/>
            <person name="Ricardo C.P."/>
            <person name="Goncalves S."/>
        </authorList>
    </citation>
    <scope>NUCLEOTIDE SEQUENCE [LARGE SCALE GENOMIC DNA]</scope>
    <source>
        <strain evidence="2">cv. HL8</strain>
    </source>
</reference>
<evidence type="ECO:0000313" key="1">
    <source>
        <dbReference type="EMBL" id="KAK7836815.1"/>
    </source>
</evidence>
<organism evidence="1 2">
    <name type="scientific">Quercus suber</name>
    <name type="common">Cork oak</name>
    <dbReference type="NCBI Taxonomy" id="58331"/>
    <lineage>
        <taxon>Eukaryota</taxon>
        <taxon>Viridiplantae</taxon>
        <taxon>Streptophyta</taxon>
        <taxon>Embryophyta</taxon>
        <taxon>Tracheophyta</taxon>
        <taxon>Spermatophyta</taxon>
        <taxon>Magnoliopsida</taxon>
        <taxon>eudicotyledons</taxon>
        <taxon>Gunneridae</taxon>
        <taxon>Pentapetalae</taxon>
        <taxon>rosids</taxon>
        <taxon>fabids</taxon>
        <taxon>Fagales</taxon>
        <taxon>Fagaceae</taxon>
        <taxon>Quercus</taxon>
    </lineage>
</organism>
<name>A0AAW0KDB9_QUESU</name>
<dbReference type="AlphaFoldDB" id="A0AAW0KDB9"/>
<sequence length="74" mass="8234">MRPKIPFPLVIYASSSRVEKSTSPSSLTPQQSTVNSICDSQVKMSKMNIDITASAKPEYPVLDRDPPFTKIYTI</sequence>
<dbReference type="EMBL" id="PKMF04000343">
    <property type="protein sequence ID" value="KAK7836815.1"/>
    <property type="molecule type" value="Genomic_DNA"/>
</dbReference>
<evidence type="ECO:0000313" key="2">
    <source>
        <dbReference type="Proteomes" id="UP000237347"/>
    </source>
</evidence>
<accession>A0AAW0KDB9</accession>
<comment type="caution">
    <text evidence="1">The sequence shown here is derived from an EMBL/GenBank/DDBJ whole genome shotgun (WGS) entry which is preliminary data.</text>
</comment>
<dbReference type="Proteomes" id="UP000237347">
    <property type="component" value="Unassembled WGS sequence"/>
</dbReference>
<keyword evidence="2" id="KW-1185">Reference proteome</keyword>
<proteinExistence type="predicted"/>
<protein>
    <submittedName>
        <fullName evidence="1">Uncharacterized protein</fullName>
    </submittedName>
</protein>